<gene>
    <name evidence="2" type="ORF">A2886_02070</name>
</gene>
<protein>
    <submittedName>
        <fullName evidence="2">Uncharacterized protein</fullName>
    </submittedName>
</protein>
<organism evidence="2 3">
    <name type="scientific">candidate division WWE3 bacterium RIFCSPHIGHO2_01_FULL_42_13</name>
    <dbReference type="NCBI Taxonomy" id="1802617"/>
    <lineage>
        <taxon>Bacteria</taxon>
        <taxon>Katanobacteria</taxon>
    </lineage>
</organism>
<feature type="transmembrane region" description="Helical" evidence="1">
    <location>
        <begin position="13"/>
        <end position="37"/>
    </location>
</feature>
<sequence length="111" mass="11603">MPSSIDSEFAFEIHLALLVGVPLVAALVVAIIAQATYKYRSEGYPYAGVFLVLVGSVGSGLLAFKTAILAGVGYSDAAAFAGLVGLLTLGAFFWVLYAFSSTNPPIRLLKD</sequence>
<feature type="transmembrane region" description="Helical" evidence="1">
    <location>
        <begin position="49"/>
        <end position="72"/>
    </location>
</feature>
<keyword evidence="1" id="KW-0812">Transmembrane</keyword>
<proteinExistence type="predicted"/>
<dbReference type="Proteomes" id="UP000176608">
    <property type="component" value="Unassembled WGS sequence"/>
</dbReference>
<evidence type="ECO:0000313" key="3">
    <source>
        <dbReference type="Proteomes" id="UP000176608"/>
    </source>
</evidence>
<feature type="transmembrane region" description="Helical" evidence="1">
    <location>
        <begin position="78"/>
        <end position="99"/>
    </location>
</feature>
<dbReference type="STRING" id="1802617.A2886_02070"/>
<evidence type="ECO:0000313" key="2">
    <source>
        <dbReference type="EMBL" id="OGC47554.1"/>
    </source>
</evidence>
<reference evidence="2 3" key="1">
    <citation type="journal article" date="2016" name="Nat. Commun.">
        <title>Thousands of microbial genomes shed light on interconnected biogeochemical processes in an aquifer system.</title>
        <authorList>
            <person name="Anantharaman K."/>
            <person name="Brown C.T."/>
            <person name="Hug L.A."/>
            <person name="Sharon I."/>
            <person name="Castelle C.J."/>
            <person name="Probst A.J."/>
            <person name="Thomas B.C."/>
            <person name="Singh A."/>
            <person name="Wilkins M.J."/>
            <person name="Karaoz U."/>
            <person name="Brodie E.L."/>
            <person name="Williams K.H."/>
            <person name="Hubbard S.S."/>
            <person name="Banfield J.F."/>
        </authorList>
    </citation>
    <scope>NUCLEOTIDE SEQUENCE [LARGE SCALE GENOMIC DNA]</scope>
</reference>
<dbReference type="AlphaFoldDB" id="A0A1F4URH5"/>
<keyword evidence="1" id="KW-0472">Membrane</keyword>
<keyword evidence="1" id="KW-1133">Transmembrane helix</keyword>
<name>A0A1F4URH5_UNCKA</name>
<comment type="caution">
    <text evidence="2">The sequence shown here is derived from an EMBL/GenBank/DDBJ whole genome shotgun (WGS) entry which is preliminary data.</text>
</comment>
<accession>A0A1F4URH5</accession>
<evidence type="ECO:0000256" key="1">
    <source>
        <dbReference type="SAM" id="Phobius"/>
    </source>
</evidence>
<dbReference type="EMBL" id="MEVA01000006">
    <property type="protein sequence ID" value="OGC47554.1"/>
    <property type="molecule type" value="Genomic_DNA"/>
</dbReference>